<evidence type="ECO:0000256" key="1">
    <source>
        <dbReference type="SAM" id="Phobius"/>
    </source>
</evidence>
<reference evidence="3 4" key="1">
    <citation type="submission" date="2019-07" db="EMBL/GenBank/DDBJ databases">
        <title>Complete genome of Crassaminicella thermophila SY095.</title>
        <authorList>
            <person name="Li X."/>
        </authorList>
    </citation>
    <scope>NUCLEOTIDE SEQUENCE [LARGE SCALE GENOMIC DNA]</scope>
    <source>
        <strain evidence="3 4">SY095</strain>
    </source>
</reference>
<evidence type="ECO:0000313" key="3">
    <source>
        <dbReference type="EMBL" id="QEK12420.1"/>
    </source>
</evidence>
<feature type="transmembrane region" description="Helical" evidence="1">
    <location>
        <begin position="98"/>
        <end position="118"/>
    </location>
</feature>
<feature type="transmembrane region" description="Helical" evidence="1">
    <location>
        <begin position="56"/>
        <end position="78"/>
    </location>
</feature>
<feature type="transmembrane region" description="Helical" evidence="1">
    <location>
        <begin position="397"/>
        <end position="418"/>
    </location>
</feature>
<dbReference type="AlphaFoldDB" id="A0A5C0SE48"/>
<dbReference type="InterPro" id="IPR011642">
    <property type="entry name" value="Gate_dom"/>
</dbReference>
<feature type="transmembrane region" description="Helical" evidence="1">
    <location>
        <begin position="14"/>
        <end position="36"/>
    </location>
</feature>
<accession>A0A5C0SE48</accession>
<dbReference type="KEGG" id="crs:FQB35_08545"/>
<sequence>MEKPINFNYSSTNLLKFIIPSLIGTLLFMTPILYHGEVTIPIAILSNFVLKHLNNLLPAIMTGIICITFLGTIITKLFKPQMILNSKFLNTLFNVSPLWFSSRILGTIFAISTFYKIGPEWIWSENTGGLLLNDLLPILFAVFLFAGMFIPLLLDFGLLEFFGALLTKIMRPIFTLPGRSSIDCIASWLGDGTIGVLLTSKQYEDGYYTKREAAVIGTTFSAVSITFSLVVISQVNLGHMFVPFYLTILLAGITAAMITPRIPPLSKKPDTYFNNVKKDDSEAIPKNYSSFKWGLEKAVEKASKNDNPMNFIKQGVQNILDMWLGVAPVVMAMGTLALVFAEYTPIFKWLGLPFIPLLKLLQVPEAKEASQTLVVGFADMFLPSVIGTSIKSELTRFVIACVSVTQLIYMSEVGGLLLGSKIPVSIKDLIIIFIERTLITLPIIVFMAHIIF</sequence>
<feature type="transmembrane region" description="Helical" evidence="1">
    <location>
        <begin position="138"/>
        <end position="162"/>
    </location>
</feature>
<proteinExistence type="predicted"/>
<keyword evidence="4" id="KW-1185">Reference proteome</keyword>
<keyword evidence="1" id="KW-0472">Membrane</keyword>
<keyword evidence="1" id="KW-1133">Transmembrane helix</keyword>
<dbReference type="EMBL" id="CP042243">
    <property type="protein sequence ID" value="QEK12420.1"/>
    <property type="molecule type" value="Genomic_DNA"/>
</dbReference>
<feature type="transmembrane region" description="Helical" evidence="1">
    <location>
        <begin position="373"/>
        <end position="391"/>
    </location>
</feature>
<feature type="domain" description="Nucleoside transporter/FeoB GTPase Gate" evidence="2">
    <location>
        <begin position="139"/>
        <end position="235"/>
    </location>
</feature>
<evidence type="ECO:0000259" key="2">
    <source>
        <dbReference type="Pfam" id="PF07670"/>
    </source>
</evidence>
<feature type="transmembrane region" description="Helical" evidence="1">
    <location>
        <begin position="213"/>
        <end position="232"/>
    </location>
</feature>
<keyword evidence="1" id="KW-0812">Transmembrane</keyword>
<feature type="transmembrane region" description="Helical" evidence="1">
    <location>
        <begin position="430"/>
        <end position="451"/>
    </location>
</feature>
<feature type="transmembrane region" description="Helical" evidence="1">
    <location>
        <begin position="319"/>
        <end position="340"/>
    </location>
</feature>
<organism evidence="3 4">
    <name type="scientific">Crassaminicella thermophila</name>
    <dbReference type="NCBI Taxonomy" id="2599308"/>
    <lineage>
        <taxon>Bacteria</taxon>
        <taxon>Bacillati</taxon>
        <taxon>Bacillota</taxon>
        <taxon>Clostridia</taxon>
        <taxon>Eubacteriales</taxon>
        <taxon>Clostridiaceae</taxon>
        <taxon>Crassaminicella</taxon>
    </lineage>
</organism>
<gene>
    <name evidence="3" type="ORF">FQB35_08545</name>
</gene>
<name>A0A5C0SE48_CRATE</name>
<dbReference type="OrthoDB" id="1633380at2"/>
<feature type="transmembrane region" description="Helical" evidence="1">
    <location>
        <begin position="238"/>
        <end position="258"/>
    </location>
</feature>
<protein>
    <submittedName>
        <fullName evidence="3">YjiH family protein</fullName>
    </submittedName>
</protein>
<dbReference type="Proteomes" id="UP000324646">
    <property type="component" value="Chromosome"/>
</dbReference>
<dbReference type="RefSeq" id="WP_148809575.1">
    <property type="nucleotide sequence ID" value="NZ_CP042243.1"/>
</dbReference>
<evidence type="ECO:0000313" key="4">
    <source>
        <dbReference type="Proteomes" id="UP000324646"/>
    </source>
</evidence>
<dbReference type="Pfam" id="PF07670">
    <property type="entry name" value="Gate"/>
    <property type="match status" value="1"/>
</dbReference>